<organism evidence="2 3">
    <name type="scientific">Macrostomum lignano</name>
    <dbReference type="NCBI Taxonomy" id="282301"/>
    <lineage>
        <taxon>Eukaryota</taxon>
        <taxon>Metazoa</taxon>
        <taxon>Spiralia</taxon>
        <taxon>Lophotrochozoa</taxon>
        <taxon>Platyhelminthes</taxon>
        <taxon>Rhabditophora</taxon>
        <taxon>Macrostomorpha</taxon>
        <taxon>Macrostomida</taxon>
        <taxon>Macrostomidae</taxon>
        <taxon>Macrostomum</taxon>
    </lineage>
</organism>
<name>A0A1I8FAU9_9PLAT</name>
<evidence type="ECO:0000313" key="3">
    <source>
        <dbReference type="WBParaSite" id="maker-unitig_27211-snap-gene-0.2-mRNA-1"/>
    </source>
</evidence>
<keyword evidence="2" id="KW-1185">Reference proteome</keyword>
<evidence type="ECO:0000313" key="2">
    <source>
        <dbReference type="Proteomes" id="UP000095280"/>
    </source>
</evidence>
<dbReference type="Proteomes" id="UP000095280">
    <property type="component" value="Unplaced"/>
</dbReference>
<feature type="region of interest" description="Disordered" evidence="1">
    <location>
        <begin position="1"/>
        <end position="40"/>
    </location>
</feature>
<evidence type="ECO:0000256" key="1">
    <source>
        <dbReference type="SAM" id="MobiDB-lite"/>
    </source>
</evidence>
<dbReference type="WBParaSite" id="maker-unitig_27211-snap-gene-0.2-mRNA-1">
    <property type="protein sequence ID" value="maker-unitig_27211-snap-gene-0.2-mRNA-1"/>
    <property type="gene ID" value="maker-unitig_27211-snap-gene-0.2"/>
</dbReference>
<reference evidence="3" key="1">
    <citation type="submission" date="2016-11" db="UniProtKB">
        <authorList>
            <consortium name="WormBaseParasite"/>
        </authorList>
    </citation>
    <scope>IDENTIFICATION</scope>
</reference>
<feature type="compositionally biased region" description="Low complexity" evidence="1">
    <location>
        <begin position="1"/>
        <end position="26"/>
    </location>
</feature>
<accession>A0A1I8FAU9</accession>
<proteinExistence type="predicted"/>
<protein>
    <submittedName>
        <fullName evidence="3">Uncharacterized protein</fullName>
    </submittedName>
</protein>
<dbReference type="AlphaFoldDB" id="A0A1I8FAU9"/>
<sequence>MASRPASARSRKSASGAEQQADAAAGVERQIASHRPRRRRCEDWVGPVAWSTWRQPGKPTPTIHNFCRSRTAGELVELWQPGGYHAG</sequence>